<reference evidence="3 4" key="1">
    <citation type="submission" date="2019-03" db="EMBL/GenBank/DDBJ databases">
        <authorList>
            <person name="Gaulin E."/>
            <person name="Dumas B."/>
        </authorList>
    </citation>
    <scope>NUCLEOTIDE SEQUENCE [LARGE SCALE GENOMIC DNA]</scope>
    <source>
        <strain evidence="3">CBS 568.67</strain>
    </source>
</reference>
<feature type="transmembrane region" description="Helical" evidence="1">
    <location>
        <begin position="66"/>
        <end position="86"/>
    </location>
</feature>
<reference evidence="2" key="2">
    <citation type="submission" date="2019-06" db="EMBL/GenBank/DDBJ databases">
        <title>Genomics analysis of Aphanomyces spp. identifies a new class of oomycete effector associated with host adaptation.</title>
        <authorList>
            <person name="Gaulin E."/>
        </authorList>
    </citation>
    <scope>NUCLEOTIDE SEQUENCE</scope>
    <source>
        <strain evidence="2">CBS 578.67</strain>
    </source>
</reference>
<evidence type="ECO:0000313" key="2">
    <source>
        <dbReference type="EMBL" id="KAF0700377.1"/>
    </source>
</evidence>
<feature type="transmembrane region" description="Helical" evidence="1">
    <location>
        <begin position="26"/>
        <end position="45"/>
    </location>
</feature>
<dbReference type="EMBL" id="CAADRA010005147">
    <property type="protein sequence ID" value="VFT85966.1"/>
    <property type="molecule type" value="Genomic_DNA"/>
</dbReference>
<keyword evidence="1" id="KW-0812">Transmembrane</keyword>
<evidence type="ECO:0000313" key="3">
    <source>
        <dbReference type="EMBL" id="VFT85966.1"/>
    </source>
</evidence>
<dbReference type="InterPro" id="IPR006461">
    <property type="entry name" value="PLAC_motif_containing"/>
</dbReference>
<dbReference type="Proteomes" id="UP000332933">
    <property type="component" value="Unassembled WGS sequence"/>
</dbReference>
<evidence type="ECO:0000256" key="1">
    <source>
        <dbReference type="SAM" id="Phobius"/>
    </source>
</evidence>
<name>A0A485KLY6_9STRA</name>
<sequence length="149" mass="15685">MAFACPCVSVAQISSRLGVFGGYTRVLPLACLAILGSFASAFVNCRTQSIFDDAKLASREAAGRMHVDIVVPVLAIACSVSFVVFVTRLRALVRTRLSLPGTACGDFLCACCLPCCAIAHMSAVVSPNRACGFGPWDTTTDILPAYKTT</sequence>
<evidence type="ECO:0000313" key="4">
    <source>
        <dbReference type="Proteomes" id="UP000332933"/>
    </source>
</evidence>
<organism evidence="3 4">
    <name type="scientific">Aphanomyces stellatus</name>
    <dbReference type="NCBI Taxonomy" id="120398"/>
    <lineage>
        <taxon>Eukaryota</taxon>
        <taxon>Sar</taxon>
        <taxon>Stramenopiles</taxon>
        <taxon>Oomycota</taxon>
        <taxon>Saprolegniomycetes</taxon>
        <taxon>Saprolegniales</taxon>
        <taxon>Verrucalvaceae</taxon>
        <taxon>Aphanomyces</taxon>
    </lineage>
</organism>
<accession>A0A485KLY6</accession>
<proteinExistence type="predicted"/>
<keyword evidence="1" id="KW-1133">Transmembrane helix</keyword>
<protein>
    <submittedName>
        <fullName evidence="3">Aste57867_9082 protein</fullName>
    </submittedName>
</protein>
<keyword evidence="1" id="KW-0472">Membrane</keyword>
<dbReference type="AlphaFoldDB" id="A0A485KLY6"/>
<keyword evidence="4" id="KW-1185">Reference proteome</keyword>
<dbReference type="EMBL" id="VJMH01005126">
    <property type="protein sequence ID" value="KAF0700377.1"/>
    <property type="molecule type" value="Genomic_DNA"/>
</dbReference>
<gene>
    <name evidence="3" type="primary">Aste57867_9082</name>
    <name evidence="2" type="ORF">As57867_009046</name>
    <name evidence="3" type="ORF">ASTE57867_9082</name>
</gene>
<dbReference type="Pfam" id="PF04749">
    <property type="entry name" value="PLAC8"/>
    <property type="match status" value="1"/>
</dbReference>
<dbReference type="OrthoDB" id="1045822at2759"/>